<evidence type="ECO:0000313" key="15">
    <source>
        <dbReference type="Proteomes" id="UP000574369"/>
    </source>
</evidence>
<keyword evidence="5 9" id="KW-0997">Cell inner membrane</keyword>
<gene>
    <name evidence="14" type="ORF">FHS28_000214</name>
</gene>
<accession>A0ABR6GL63</accession>
<feature type="region of interest" description="Disordered" evidence="11">
    <location>
        <begin position="1"/>
        <end position="23"/>
    </location>
</feature>
<evidence type="ECO:0000256" key="11">
    <source>
        <dbReference type="SAM" id="MobiDB-lite"/>
    </source>
</evidence>
<evidence type="ECO:0000313" key="14">
    <source>
        <dbReference type="EMBL" id="MBB3192849.1"/>
    </source>
</evidence>
<dbReference type="InterPro" id="IPR010129">
    <property type="entry name" value="T1SS_HlyD"/>
</dbReference>
<proteinExistence type="inferred from homology"/>
<reference evidence="14 15" key="1">
    <citation type="submission" date="2020-08" db="EMBL/GenBank/DDBJ databases">
        <title>Genomic Encyclopedia of Type Strains, Phase III (KMG-III): the genomes of soil and plant-associated and newly described type strains.</title>
        <authorList>
            <person name="Whitman W."/>
        </authorList>
    </citation>
    <scope>NUCLEOTIDE SEQUENCE [LARGE SCALE GENOMIC DNA]</scope>
    <source>
        <strain evidence="14 15">CECT 7247</strain>
    </source>
</reference>
<keyword evidence="8" id="KW-0472">Membrane</keyword>
<comment type="subcellular location">
    <subcellularLocation>
        <location evidence="1 9">Cell inner membrane</location>
        <topology evidence="1 9">Single-pass membrane protein</topology>
    </subcellularLocation>
</comment>
<evidence type="ECO:0000256" key="3">
    <source>
        <dbReference type="ARBA" id="ARBA00022448"/>
    </source>
</evidence>
<dbReference type="Pfam" id="PF25988">
    <property type="entry name" value="HH_CyaD"/>
    <property type="match status" value="1"/>
</dbReference>
<dbReference type="PRINTS" id="PR01490">
    <property type="entry name" value="RTXTOXIND"/>
</dbReference>
<feature type="compositionally biased region" description="Basic and acidic residues" evidence="11">
    <location>
        <begin position="1"/>
        <end position="13"/>
    </location>
</feature>
<evidence type="ECO:0000259" key="13">
    <source>
        <dbReference type="Pfam" id="PF26002"/>
    </source>
</evidence>
<protein>
    <recommendedName>
        <fullName evidence="9">Membrane fusion protein (MFP) family protein</fullName>
    </recommendedName>
</protein>
<evidence type="ECO:0000259" key="12">
    <source>
        <dbReference type="Pfam" id="PF25988"/>
    </source>
</evidence>
<evidence type="ECO:0000256" key="2">
    <source>
        <dbReference type="ARBA" id="ARBA00009477"/>
    </source>
</evidence>
<feature type="domain" description="CyaD-like alpha-helical hairpin" evidence="12">
    <location>
        <begin position="153"/>
        <end position="349"/>
    </location>
</feature>
<dbReference type="PANTHER" id="PTHR30386:SF27">
    <property type="entry name" value="MEMBRANE FUSION PROTEIN (MFP) FAMILY PROTEIN"/>
    <property type="match status" value="1"/>
</dbReference>
<dbReference type="PANTHER" id="PTHR30386">
    <property type="entry name" value="MEMBRANE FUSION SUBUNIT OF EMRAB-TOLC MULTIDRUG EFFLUX PUMP"/>
    <property type="match status" value="1"/>
</dbReference>
<keyword evidence="3 9" id="KW-0813">Transport</keyword>
<sequence length="500" mass="54761">MSAKVVEEPRMAEMRGAASRESQQPVYVPHHPVRELLDRYAAVFVAAWERRKELAGPNRTADELAFLPAALELQDTPPHPAPRRAAIAICALFVIVLLWASIGKIDVVAVAQGRVIVSGRSKTLQPLETSVVREVFVKEGDKVKAGQLLIALDSTMTEADIHRVETERVAALSEVLRARALLQALIGGGVPQFTEGAVNSLPRGDASSARFLLQSEWADISAKLAKLQAELERRTAEIATAKQVVEKLQSTVPIAQQRERDYKTLSDQGFVAGHAGQDRTRERIEQEKDLSTAIAREREAQAALAESRGETASFRASTLKMLRDREAQADLKLKQLADESAKSNKRNQLTKLTAPLDGTVQQLVVHTAGGVVTEAQVLLVLVPDEADVTAEVVLENKDIGFVRVGQQAEIKLETFPYTRYGTVAATVKSISADAVNDEKRGAIFPATLVLGKGVIDVDGKLVRLAPGMNITAEIKTSQRRVIRYLFDPVKRRLDESMKER</sequence>
<dbReference type="Gene3D" id="2.40.30.170">
    <property type="match status" value="1"/>
</dbReference>
<dbReference type="InterPro" id="IPR050739">
    <property type="entry name" value="MFP"/>
</dbReference>
<evidence type="ECO:0000256" key="8">
    <source>
        <dbReference type="ARBA" id="ARBA00023136"/>
    </source>
</evidence>
<dbReference type="RefSeq" id="WP_246409391.1">
    <property type="nucleotide sequence ID" value="NZ_JACHXO010000001.1"/>
</dbReference>
<feature type="domain" description="AprE-like beta-barrel" evidence="13">
    <location>
        <begin position="390"/>
        <end position="476"/>
    </location>
</feature>
<comment type="similarity">
    <text evidence="2 9">Belongs to the membrane fusion protein (MFP) (TC 8.A.1) family.</text>
</comment>
<evidence type="ECO:0000256" key="5">
    <source>
        <dbReference type="ARBA" id="ARBA00022519"/>
    </source>
</evidence>
<dbReference type="InterPro" id="IPR058982">
    <property type="entry name" value="Beta-barrel_AprE"/>
</dbReference>
<keyword evidence="6" id="KW-0812">Transmembrane</keyword>
<dbReference type="InterPro" id="IPR059040">
    <property type="entry name" value="HH_CyaD-like"/>
</dbReference>
<feature type="coiled-coil region" evidence="10">
    <location>
        <begin position="224"/>
        <end position="251"/>
    </location>
</feature>
<keyword evidence="7" id="KW-1133">Transmembrane helix</keyword>
<comment type="caution">
    <text evidence="14">The sequence shown here is derived from an EMBL/GenBank/DDBJ whole genome shotgun (WGS) entry which is preliminary data.</text>
</comment>
<name>A0ABR6GL63_9BURK</name>
<evidence type="ECO:0000256" key="9">
    <source>
        <dbReference type="RuleBase" id="RU365093"/>
    </source>
</evidence>
<evidence type="ECO:0000256" key="1">
    <source>
        <dbReference type="ARBA" id="ARBA00004377"/>
    </source>
</evidence>
<dbReference type="Proteomes" id="UP000574369">
    <property type="component" value="Unassembled WGS sequence"/>
</dbReference>
<dbReference type="NCBIfam" id="TIGR01843">
    <property type="entry name" value="type_I_hlyD"/>
    <property type="match status" value="1"/>
</dbReference>
<evidence type="ECO:0000256" key="6">
    <source>
        <dbReference type="ARBA" id="ARBA00022692"/>
    </source>
</evidence>
<dbReference type="Gene3D" id="2.40.50.100">
    <property type="match status" value="1"/>
</dbReference>
<dbReference type="EMBL" id="JACHXO010000001">
    <property type="protein sequence ID" value="MBB3192849.1"/>
    <property type="molecule type" value="Genomic_DNA"/>
</dbReference>
<organism evidence="14 15">
    <name type="scientific">Roseateles terrae</name>
    <dbReference type="NCBI Taxonomy" id="431060"/>
    <lineage>
        <taxon>Bacteria</taxon>
        <taxon>Pseudomonadati</taxon>
        <taxon>Pseudomonadota</taxon>
        <taxon>Betaproteobacteria</taxon>
        <taxon>Burkholderiales</taxon>
        <taxon>Sphaerotilaceae</taxon>
        <taxon>Roseateles</taxon>
    </lineage>
</organism>
<keyword evidence="4 9" id="KW-1003">Cell membrane</keyword>
<evidence type="ECO:0000256" key="10">
    <source>
        <dbReference type="SAM" id="Coils"/>
    </source>
</evidence>
<evidence type="ECO:0000256" key="4">
    <source>
        <dbReference type="ARBA" id="ARBA00022475"/>
    </source>
</evidence>
<keyword evidence="15" id="KW-1185">Reference proteome</keyword>
<dbReference type="Pfam" id="PF26002">
    <property type="entry name" value="Beta-barrel_AprE"/>
    <property type="match status" value="1"/>
</dbReference>
<keyword evidence="10" id="KW-0175">Coiled coil</keyword>
<evidence type="ECO:0000256" key="7">
    <source>
        <dbReference type="ARBA" id="ARBA00022989"/>
    </source>
</evidence>